<comment type="subcellular location">
    <subcellularLocation>
        <location evidence="1">Membrane</location>
        <topology evidence="1">Multi-pass membrane protein</topology>
    </subcellularLocation>
</comment>
<dbReference type="PANTHER" id="PTHR23507">
    <property type="entry name" value="ZGC:174356"/>
    <property type="match status" value="1"/>
</dbReference>
<feature type="transmembrane region" description="Helical" evidence="5">
    <location>
        <begin position="325"/>
        <end position="342"/>
    </location>
</feature>
<accession>A0A226ENL4</accession>
<evidence type="ECO:0000256" key="5">
    <source>
        <dbReference type="SAM" id="Phobius"/>
    </source>
</evidence>
<feature type="transmembrane region" description="Helical" evidence="5">
    <location>
        <begin position="349"/>
        <end position="368"/>
    </location>
</feature>
<feature type="transmembrane region" description="Helical" evidence="5">
    <location>
        <begin position="406"/>
        <end position="428"/>
    </location>
</feature>
<dbReference type="Proteomes" id="UP000198287">
    <property type="component" value="Unassembled WGS sequence"/>
</dbReference>
<gene>
    <name evidence="6" type="ORF">Fcan01_04079</name>
</gene>
<sequence length="473" mass="51566">MSSKTAKPKAEMPLWRSIASLEPGLVMHMTAAIMVFMVVQDFMLEKACRVNLDYGDAVCDALKAKNAGDKYATEEKEVQKLISSVMVYRTLLENAFPMVLVFLIGAWSDKYGRKLPMLLVIGAFLIQNVLLIGCVFLEKATGAWSVAVVSSLIASLSGNQACFMVAVFSYVSDNTVVEKRTMRTGIAHCCIFLGVTLGLAGGGALSHSGLPFATCFLLGVGLEAVSLIYLWVMMENQPQPGATKGKSWSQIIGELFDFKHIKDAWTSVMRPREDGARMKLWLLLVAHACALMPMMGEMGVCYLFTRLQFDWDGGAFGKWMTYKTVIGFLSNFLSMAVLTSFLKMSDAGTGIVAALGNLISSLVFTFATSPFLMYLAPLGTLLSGGGMVVPRATISKIVPTSELGKINSFIGSLESIIPLVASSLYTGVYTRYLDILPGSFFLISAAVAVPPIFIYSWFLSQDKPKKKDDKKKK</sequence>
<feature type="transmembrane region" description="Helical" evidence="5">
    <location>
        <begin position="280"/>
        <end position="305"/>
    </location>
</feature>
<keyword evidence="7" id="KW-1185">Reference proteome</keyword>
<evidence type="ECO:0000313" key="6">
    <source>
        <dbReference type="EMBL" id="OXA59245.1"/>
    </source>
</evidence>
<dbReference type="OrthoDB" id="3026777at2759"/>
<keyword evidence="2 5" id="KW-0812">Transmembrane</keyword>
<feature type="transmembrane region" description="Helical" evidence="5">
    <location>
        <begin position="210"/>
        <end position="232"/>
    </location>
</feature>
<feature type="transmembrane region" description="Helical" evidence="5">
    <location>
        <begin position="184"/>
        <end position="204"/>
    </location>
</feature>
<protein>
    <submittedName>
        <fullName evidence="6">Proton-coupled folate transporter</fullName>
    </submittedName>
</protein>
<dbReference type="Gene3D" id="1.20.1250.20">
    <property type="entry name" value="MFS general substrate transporter like domains"/>
    <property type="match status" value="1"/>
</dbReference>
<dbReference type="InterPro" id="IPR036259">
    <property type="entry name" value="MFS_trans_sf"/>
</dbReference>
<evidence type="ECO:0000256" key="2">
    <source>
        <dbReference type="ARBA" id="ARBA00022692"/>
    </source>
</evidence>
<dbReference type="AlphaFoldDB" id="A0A226ENL4"/>
<feature type="transmembrane region" description="Helical" evidence="5">
    <location>
        <begin position="374"/>
        <end position="394"/>
    </location>
</feature>
<keyword evidence="4 5" id="KW-0472">Membrane</keyword>
<feature type="transmembrane region" description="Helical" evidence="5">
    <location>
        <begin position="118"/>
        <end position="138"/>
    </location>
</feature>
<evidence type="ECO:0000256" key="3">
    <source>
        <dbReference type="ARBA" id="ARBA00022989"/>
    </source>
</evidence>
<comment type="caution">
    <text evidence="6">The sequence shown here is derived from an EMBL/GenBank/DDBJ whole genome shotgun (WGS) entry which is preliminary data.</text>
</comment>
<evidence type="ECO:0000256" key="4">
    <source>
        <dbReference type="ARBA" id="ARBA00023136"/>
    </source>
</evidence>
<dbReference type="Pfam" id="PF07690">
    <property type="entry name" value="MFS_1"/>
    <property type="match status" value="1"/>
</dbReference>
<dbReference type="PANTHER" id="PTHR23507:SF1">
    <property type="entry name" value="FI18259P1-RELATED"/>
    <property type="match status" value="1"/>
</dbReference>
<evidence type="ECO:0000256" key="1">
    <source>
        <dbReference type="ARBA" id="ARBA00004141"/>
    </source>
</evidence>
<feature type="transmembrane region" description="Helical" evidence="5">
    <location>
        <begin position="86"/>
        <end position="106"/>
    </location>
</feature>
<dbReference type="SUPFAM" id="SSF103473">
    <property type="entry name" value="MFS general substrate transporter"/>
    <property type="match status" value="1"/>
</dbReference>
<name>A0A226ENL4_FOLCA</name>
<dbReference type="GO" id="GO:0016020">
    <property type="term" value="C:membrane"/>
    <property type="evidence" value="ECO:0007669"/>
    <property type="project" value="UniProtKB-SubCell"/>
</dbReference>
<keyword evidence="3 5" id="KW-1133">Transmembrane helix</keyword>
<proteinExistence type="predicted"/>
<dbReference type="GO" id="GO:0022857">
    <property type="term" value="F:transmembrane transporter activity"/>
    <property type="evidence" value="ECO:0007669"/>
    <property type="project" value="InterPro"/>
</dbReference>
<evidence type="ECO:0000313" key="7">
    <source>
        <dbReference type="Proteomes" id="UP000198287"/>
    </source>
</evidence>
<feature type="transmembrane region" description="Helical" evidence="5">
    <location>
        <begin position="144"/>
        <end position="172"/>
    </location>
</feature>
<dbReference type="InterPro" id="IPR011701">
    <property type="entry name" value="MFS"/>
</dbReference>
<reference evidence="6 7" key="1">
    <citation type="submission" date="2015-12" db="EMBL/GenBank/DDBJ databases">
        <title>The genome of Folsomia candida.</title>
        <authorList>
            <person name="Faddeeva A."/>
            <person name="Derks M.F."/>
            <person name="Anvar Y."/>
            <person name="Smit S."/>
            <person name="Van Straalen N."/>
            <person name="Roelofs D."/>
        </authorList>
    </citation>
    <scope>NUCLEOTIDE SEQUENCE [LARGE SCALE GENOMIC DNA]</scope>
    <source>
        <strain evidence="6 7">VU population</strain>
        <tissue evidence="6">Whole body</tissue>
    </source>
</reference>
<dbReference type="EMBL" id="LNIX01000002">
    <property type="protein sequence ID" value="OXA59245.1"/>
    <property type="molecule type" value="Genomic_DNA"/>
</dbReference>
<dbReference type="OMA" id="LIYGPLY"/>
<feature type="transmembrane region" description="Helical" evidence="5">
    <location>
        <begin position="21"/>
        <end position="39"/>
    </location>
</feature>
<organism evidence="6 7">
    <name type="scientific">Folsomia candida</name>
    <name type="common">Springtail</name>
    <dbReference type="NCBI Taxonomy" id="158441"/>
    <lineage>
        <taxon>Eukaryota</taxon>
        <taxon>Metazoa</taxon>
        <taxon>Ecdysozoa</taxon>
        <taxon>Arthropoda</taxon>
        <taxon>Hexapoda</taxon>
        <taxon>Collembola</taxon>
        <taxon>Entomobryomorpha</taxon>
        <taxon>Isotomoidea</taxon>
        <taxon>Isotomidae</taxon>
        <taxon>Proisotominae</taxon>
        <taxon>Folsomia</taxon>
    </lineage>
</organism>
<feature type="transmembrane region" description="Helical" evidence="5">
    <location>
        <begin position="440"/>
        <end position="460"/>
    </location>
</feature>